<reference evidence="14" key="1">
    <citation type="submission" date="2017-01" db="EMBL/GenBank/DDBJ databases">
        <authorList>
            <person name="Varghese N."/>
            <person name="Submissions S."/>
        </authorList>
    </citation>
    <scope>NUCLEOTIDE SEQUENCE [LARGE SCALE GENOMIC DNA]</scope>
    <source>
        <strain evidence="14">DSM 45196</strain>
    </source>
</reference>
<keyword evidence="14" id="KW-1185">Reference proteome</keyword>
<dbReference type="PANTHER" id="PTHR43380:SF1">
    <property type="entry name" value="2-OXOISOVALERATE DEHYDROGENASE SUBUNIT ALPHA, MITOCHONDRIAL"/>
    <property type="match status" value="1"/>
</dbReference>
<dbReference type="Pfam" id="PF00676">
    <property type="entry name" value="E1_dh"/>
    <property type="match status" value="1"/>
</dbReference>
<evidence type="ECO:0000256" key="10">
    <source>
        <dbReference type="RuleBase" id="RU366007"/>
    </source>
</evidence>
<comment type="catalytic activity">
    <reaction evidence="9 10">
        <text>N(6)-[(R)-lipoyl]-L-lysyl-[protein] + pyruvate + H(+) = N(6)-[(R)-S(8)-acetyldihydrolipoyl]-L-lysyl-[protein] + CO2</text>
        <dbReference type="Rhea" id="RHEA:19189"/>
        <dbReference type="Rhea" id="RHEA-COMP:10474"/>
        <dbReference type="Rhea" id="RHEA-COMP:10478"/>
        <dbReference type="ChEBI" id="CHEBI:15361"/>
        <dbReference type="ChEBI" id="CHEBI:15378"/>
        <dbReference type="ChEBI" id="CHEBI:16526"/>
        <dbReference type="ChEBI" id="CHEBI:83099"/>
        <dbReference type="ChEBI" id="CHEBI:83111"/>
        <dbReference type="EC" id="1.2.4.1"/>
    </reaction>
</comment>
<dbReference type="SUPFAM" id="SSF52518">
    <property type="entry name" value="Thiamin diphosphate-binding fold (THDP-binding)"/>
    <property type="match status" value="1"/>
</dbReference>
<gene>
    <name evidence="13" type="ORF">SAMN05421790_12015</name>
</gene>
<dbReference type="Proteomes" id="UP000186795">
    <property type="component" value="Unassembled WGS sequence"/>
</dbReference>
<evidence type="ECO:0000256" key="4">
    <source>
        <dbReference type="ARBA" id="ARBA00014159"/>
    </source>
</evidence>
<feature type="region of interest" description="Disordered" evidence="11">
    <location>
        <begin position="319"/>
        <end position="341"/>
    </location>
</feature>
<dbReference type="InterPro" id="IPR017596">
    <property type="entry name" value="PdhA/BkdA"/>
</dbReference>
<keyword evidence="5 10" id="KW-0560">Oxidoreductase</keyword>
<dbReference type="InterPro" id="IPR001017">
    <property type="entry name" value="DH_E1"/>
</dbReference>
<evidence type="ECO:0000256" key="9">
    <source>
        <dbReference type="ARBA" id="ARBA00051231"/>
    </source>
</evidence>
<dbReference type="Gene3D" id="3.40.50.970">
    <property type="match status" value="1"/>
</dbReference>
<evidence type="ECO:0000313" key="14">
    <source>
        <dbReference type="Proteomes" id="UP000186795"/>
    </source>
</evidence>
<dbReference type="PANTHER" id="PTHR43380">
    <property type="entry name" value="2-OXOISOVALERATE DEHYDROGENASE SUBUNIT ALPHA, MITOCHONDRIAL"/>
    <property type="match status" value="1"/>
</dbReference>
<dbReference type="InterPro" id="IPR029061">
    <property type="entry name" value="THDP-binding"/>
</dbReference>
<dbReference type="RefSeq" id="WP_234992661.1">
    <property type="nucleotide sequence ID" value="NZ_CP048103.1"/>
</dbReference>
<accession>A0A1N7Q7Q4</accession>
<keyword evidence="6 10" id="KW-0786">Thiamine pyrophosphate</keyword>
<keyword evidence="7 10" id="KW-0670">Pyruvate</keyword>
<evidence type="ECO:0000256" key="5">
    <source>
        <dbReference type="ARBA" id="ARBA00023002"/>
    </source>
</evidence>
<dbReference type="InterPro" id="IPR050771">
    <property type="entry name" value="Alpha-ketoacid_DH_E1_comp"/>
</dbReference>
<evidence type="ECO:0000256" key="11">
    <source>
        <dbReference type="SAM" id="MobiDB-lite"/>
    </source>
</evidence>
<name>A0A1N7Q7Q4_9BACL</name>
<comment type="subunit">
    <text evidence="2 10">Heterodimer of an alpha and a beta chain.</text>
</comment>
<comment type="function">
    <text evidence="8 10">The pyruvate dehydrogenase complex catalyzes the overall conversion of pyruvate to acetyl-CoA and CO(2). It contains multiple copies of three enzymatic components: pyruvate dehydrogenase (E1), dihydrolipoamide acetyltransferase (E2) and lipoamide dehydrogenase (E3).</text>
</comment>
<evidence type="ECO:0000256" key="1">
    <source>
        <dbReference type="ARBA" id="ARBA00001964"/>
    </source>
</evidence>
<comment type="cofactor">
    <cofactor evidence="1 10">
        <name>thiamine diphosphate</name>
        <dbReference type="ChEBI" id="CHEBI:58937"/>
    </cofactor>
</comment>
<protein>
    <recommendedName>
        <fullName evidence="4 10">Pyruvate dehydrogenase E1 component subunit alpha</fullName>
        <ecNumber evidence="3 10">1.2.4.1</ecNumber>
    </recommendedName>
</protein>
<evidence type="ECO:0000313" key="13">
    <source>
        <dbReference type="EMBL" id="SIT18892.1"/>
    </source>
</evidence>
<evidence type="ECO:0000256" key="2">
    <source>
        <dbReference type="ARBA" id="ARBA00011870"/>
    </source>
</evidence>
<dbReference type="EC" id="1.2.4.1" evidence="3 10"/>
<evidence type="ECO:0000256" key="6">
    <source>
        <dbReference type="ARBA" id="ARBA00023052"/>
    </source>
</evidence>
<sequence length="359" mass="40208">MLKLMDRVDRQYILPDGKLSPEGRQAWGKLPKERKLDFHRWMVQVRTFDRRAVILQRQGRIGTYAPLEGQEAAQVGSALALSQEDWIFPSYREHGVAMIAGMPLSQILLYWMGRVEGNLAPPGVRLLPPYVPIATQMPQAMGAAWASRLKRESAISVAYFGDGATSEGDFHEACNFAGVFRLPVIFFCQNNHYAISVPFTRQSAVPTVAERAAAYNIRGIRVDGNDVLAVYTAMEEAVTCARDGKGATLIEAVTYRKGSHTTADDAARYREPAEVGEWVRNRDPIPRLEKLLQAEGLLTEAEIREWEEHCAERVEQAVKEAESSPAPPADHLFAHVYETPPPELRRQQAELLREGKRDG</sequence>
<evidence type="ECO:0000256" key="7">
    <source>
        <dbReference type="ARBA" id="ARBA00023317"/>
    </source>
</evidence>
<dbReference type="GO" id="GO:0009083">
    <property type="term" value="P:branched-chain amino acid catabolic process"/>
    <property type="evidence" value="ECO:0007669"/>
    <property type="project" value="TreeGrafter"/>
</dbReference>
<dbReference type="GO" id="GO:0004739">
    <property type="term" value="F:pyruvate dehydrogenase (acetyl-transferring) activity"/>
    <property type="evidence" value="ECO:0007669"/>
    <property type="project" value="UniProtKB-UniRule"/>
</dbReference>
<organism evidence="13 14">
    <name type="scientific">Kroppenstedtia eburnea</name>
    <dbReference type="NCBI Taxonomy" id="714067"/>
    <lineage>
        <taxon>Bacteria</taxon>
        <taxon>Bacillati</taxon>
        <taxon>Bacillota</taxon>
        <taxon>Bacilli</taxon>
        <taxon>Bacillales</taxon>
        <taxon>Thermoactinomycetaceae</taxon>
        <taxon>Kroppenstedtia</taxon>
    </lineage>
</organism>
<proteinExistence type="predicted"/>
<dbReference type="NCBIfam" id="TIGR03181">
    <property type="entry name" value="PDH_E1_alph_x"/>
    <property type="match status" value="1"/>
</dbReference>
<evidence type="ECO:0000259" key="12">
    <source>
        <dbReference type="Pfam" id="PF00676"/>
    </source>
</evidence>
<dbReference type="CDD" id="cd02000">
    <property type="entry name" value="TPP_E1_PDC_ADC_BCADC"/>
    <property type="match status" value="1"/>
</dbReference>
<evidence type="ECO:0000256" key="3">
    <source>
        <dbReference type="ARBA" id="ARBA00012281"/>
    </source>
</evidence>
<evidence type="ECO:0000256" key="8">
    <source>
        <dbReference type="ARBA" id="ARBA00025211"/>
    </source>
</evidence>
<dbReference type="EMBL" id="FTOD01000020">
    <property type="protein sequence ID" value="SIT18892.1"/>
    <property type="molecule type" value="Genomic_DNA"/>
</dbReference>
<dbReference type="AlphaFoldDB" id="A0A1N7Q7Q4"/>
<feature type="domain" description="Dehydrogenase E1 component" evidence="12">
    <location>
        <begin position="40"/>
        <end position="328"/>
    </location>
</feature>